<evidence type="ECO:0000313" key="2">
    <source>
        <dbReference type="EMBL" id="TLK24756.1"/>
    </source>
</evidence>
<evidence type="ECO:0000313" key="3">
    <source>
        <dbReference type="Proteomes" id="UP000308000"/>
    </source>
</evidence>
<sequence length="247" mass="27581">MTGPLAQLSWAAVLAGWADSFLTITDVRTLAEARILTAEGEALVPLSDLASLRGDEERQDVHAALARLARMEGYPVYFARREWQVFRLEWQLDHLDEDVDPEEPELDAYYQMQSLEWAWQGMGKPLDVPPLNPFLRSYVEAADPVAGLVLTAHDLRAWLAQQREVLGMVAGLLAAGRGQDVAVLARAFETAQVNAEAHLNLVEQECSIYQSLNLESQATVLWQKLEAYNLAVLKARQQRSGEQSQPD</sequence>
<gene>
    <name evidence="2" type="ORF">FCS05_14515</name>
    <name evidence="1" type="ORF">HNQ10_003352</name>
</gene>
<reference evidence="1 4" key="2">
    <citation type="submission" date="2020-08" db="EMBL/GenBank/DDBJ databases">
        <title>Genomic Encyclopedia of Type Strains, Phase IV (KMG-IV): sequencing the most valuable type-strain genomes for metagenomic binning, comparative biology and taxonomic classification.</title>
        <authorList>
            <person name="Goeker M."/>
        </authorList>
    </citation>
    <scope>NUCLEOTIDE SEQUENCE [LARGE SCALE GENOMIC DNA]</scope>
    <source>
        <strain evidence="1 4">DSM 105434</strain>
    </source>
</reference>
<dbReference type="EMBL" id="JACHFV010000012">
    <property type="protein sequence ID" value="MBB5296502.1"/>
    <property type="molecule type" value="Genomic_DNA"/>
</dbReference>
<dbReference type="EMBL" id="VBRC01000010">
    <property type="protein sequence ID" value="TLK24756.1"/>
    <property type="molecule type" value="Genomic_DNA"/>
</dbReference>
<reference evidence="2 3" key="1">
    <citation type="submission" date="2019-04" db="EMBL/GenBank/DDBJ databases">
        <title>Deinococcus metalilatus MA1002 mutant No.5.</title>
        <authorList>
            <person name="Park W."/>
            <person name="Park C."/>
        </authorList>
    </citation>
    <scope>NUCLEOTIDE SEQUENCE [LARGE SCALE GENOMIC DNA]</scope>
    <source>
        <strain evidence="2 3">MA1002-m5</strain>
    </source>
</reference>
<comment type="caution">
    <text evidence="2">The sequence shown here is derived from an EMBL/GenBank/DDBJ whole genome shotgun (WGS) entry which is preliminary data.</text>
</comment>
<dbReference type="Proteomes" id="UP000308000">
    <property type="component" value="Unassembled WGS sequence"/>
</dbReference>
<evidence type="ECO:0000313" key="4">
    <source>
        <dbReference type="Proteomes" id="UP000536909"/>
    </source>
</evidence>
<evidence type="ECO:0000313" key="1">
    <source>
        <dbReference type="EMBL" id="MBB5296502.1"/>
    </source>
</evidence>
<protein>
    <submittedName>
        <fullName evidence="1">Uncharacterized protein YgfB (UPF0149 family)</fullName>
    </submittedName>
</protein>
<name>A0AAJ5F5G0_9DEIO</name>
<dbReference type="RefSeq" id="WP_129118721.1">
    <property type="nucleotide sequence ID" value="NZ_BSUI01000039.1"/>
</dbReference>
<accession>A0AAJ5F5G0</accession>
<dbReference type="AlphaFoldDB" id="A0AAJ5F5G0"/>
<dbReference type="Proteomes" id="UP000536909">
    <property type="component" value="Unassembled WGS sequence"/>
</dbReference>
<proteinExistence type="predicted"/>
<keyword evidence="4" id="KW-1185">Reference proteome</keyword>
<organism evidence="2 3">
    <name type="scientific">Deinococcus metallilatus</name>
    <dbReference type="NCBI Taxonomy" id="1211322"/>
    <lineage>
        <taxon>Bacteria</taxon>
        <taxon>Thermotogati</taxon>
        <taxon>Deinococcota</taxon>
        <taxon>Deinococci</taxon>
        <taxon>Deinococcales</taxon>
        <taxon>Deinococcaceae</taxon>
        <taxon>Deinococcus</taxon>
    </lineage>
</organism>